<proteinExistence type="predicted"/>
<feature type="region of interest" description="Disordered" evidence="1">
    <location>
        <begin position="279"/>
        <end position="300"/>
    </location>
</feature>
<evidence type="ECO:0000313" key="2">
    <source>
        <dbReference type="EMBL" id="SUS07115.1"/>
    </source>
</evidence>
<name>A0A380TFB3_9ZZZZ</name>
<dbReference type="EMBL" id="UIDG01000312">
    <property type="protein sequence ID" value="SUS07115.1"/>
    <property type="molecule type" value="Genomic_DNA"/>
</dbReference>
<organism evidence="2">
    <name type="scientific">metagenome</name>
    <dbReference type="NCBI Taxonomy" id="256318"/>
    <lineage>
        <taxon>unclassified sequences</taxon>
        <taxon>metagenomes</taxon>
    </lineage>
</organism>
<reference evidence="2" key="1">
    <citation type="submission" date="2018-07" db="EMBL/GenBank/DDBJ databases">
        <authorList>
            <person name="Quirk P.G."/>
            <person name="Krulwich T.A."/>
        </authorList>
    </citation>
    <scope>NUCLEOTIDE SEQUENCE</scope>
</reference>
<dbReference type="AlphaFoldDB" id="A0A380TFB3"/>
<protein>
    <submittedName>
        <fullName evidence="2">Uncharacterized protein</fullName>
    </submittedName>
</protein>
<accession>A0A380TFB3</accession>
<gene>
    <name evidence="2" type="ORF">DF3PB_380012</name>
</gene>
<evidence type="ECO:0000256" key="1">
    <source>
        <dbReference type="SAM" id="MobiDB-lite"/>
    </source>
</evidence>
<sequence length="300" mass="33374">MSLKTPSDMLRHMRQEDYKAFFDTARDFGVFILVRQLNEASVQYIGQRGFVPKPLDCKAKTAKRDFAHPSLGWLKVGGLVVDPTLPGFEAAFGVGPPHEDALKAWRAWMGPNGAETPLAVAGGADGRPQVDRLICKRFFVDLDEKSRHYGCVKWAKADAIIVKAGTGRLVACCGSSYLHGDYDLYDIVSASNPAVNMRVTDPDRSGYKHTRGPYFMDVQGVLKSRIKVPMVRHGEAGTFTATPKQDDVLYVFFPDGSDPICLEGPQDIERFYQERLDGRQRYSDGSPGTPHFGLWEKLEP</sequence>